<organism evidence="2 3">
    <name type="scientific">Westerdykella ornata</name>
    <dbReference type="NCBI Taxonomy" id="318751"/>
    <lineage>
        <taxon>Eukaryota</taxon>
        <taxon>Fungi</taxon>
        <taxon>Dikarya</taxon>
        <taxon>Ascomycota</taxon>
        <taxon>Pezizomycotina</taxon>
        <taxon>Dothideomycetes</taxon>
        <taxon>Pleosporomycetidae</taxon>
        <taxon>Pleosporales</taxon>
        <taxon>Sporormiaceae</taxon>
        <taxon>Westerdykella</taxon>
    </lineage>
</organism>
<sequence length="367" mass="40599">MGRAHQNMIAARLRKRNEAAGVNTAAAQLRVKSSQAQNTPNSAVSNGDQVNTISKVNNIPKVNNAVVVTATTVPPALTRCSINLLEMPAYQRKALAHGPTIKFVQGKTFLISLPVGLFFSASSNAAQLVSSNCATEIKLPTSLSTSSLQLLLEWLKSCTMKNTIFAPRVQRDLVDALNIYHSAEALGLLPYIDNTLKYQKHRLFNTTPSEGVISTIENSALNGGCDDHFLAILTERIAYIIRKDLLHADEKDDYMTMIANHRTVYAVVQRINGPWMKRRAAEARRLELEAKAAAAKVRNEKAMERAAAEKVMRKEAANKLYHDDMEARGALLEKLKGQSKVLTLTKDEMELAERLRGYGDVQIGKWM</sequence>
<evidence type="ECO:0000313" key="2">
    <source>
        <dbReference type="EMBL" id="KAF2280239.1"/>
    </source>
</evidence>
<dbReference type="EMBL" id="ML986485">
    <property type="protein sequence ID" value="KAF2280239.1"/>
    <property type="molecule type" value="Genomic_DNA"/>
</dbReference>
<keyword evidence="3" id="KW-1185">Reference proteome</keyword>
<reference evidence="2" key="1">
    <citation type="journal article" date="2020" name="Stud. Mycol.">
        <title>101 Dothideomycetes genomes: a test case for predicting lifestyles and emergence of pathogens.</title>
        <authorList>
            <person name="Haridas S."/>
            <person name="Albert R."/>
            <person name="Binder M."/>
            <person name="Bloem J."/>
            <person name="Labutti K."/>
            <person name="Salamov A."/>
            <person name="Andreopoulos B."/>
            <person name="Baker S."/>
            <person name="Barry K."/>
            <person name="Bills G."/>
            <person name="Bluhm B."/>
            <person name="Cannon C."/>
            <person name="Castanera R."/>
            <person name="Culley D."/>
            <person name="Daum C."/>
            <person name="Ezra D."/>
            <person name="Gonzalez J."/>
            <person name="Henrissat B."/>
            <person name="Kuo A."/>
            <person name="Liang C."/>
            <person name="Lipzen A."/>
            <person name="Lutzoni F."/>
            <person name="Magnuson J."/>
            <person name="Mondo S."/>
            <person name="Nolan M."/>
            <person name="Ohm R."/>
            <person name="Pangilinan J."/>
            <person name="Park H.-J."/>
            <person name="Ramirez L."/>
            <person name="Alfaro M."/>
            <person name="Sun H."/>
            <person name="Tritt A."/>
            <person name="Yoshinaga Y."/>
            <person name="Zwiers L.-H."/>
            <person name="Turgeon B."/>
            <person name="Goodwin S."/>
            <person name="Spatafora J."/>
            <person name="Crous P."/>
            <person name="Grigoriev I."/>
        </authorList>
    </citation>
    <scope>NUCLEOTIDE SEQUENCE</scope>
    <source>
        <strain evidence="2">CBS 379.55</strain>
    </source>
</reference>
<keyword evidence="1" id="KW-0175">Coiled coil</keyword>
<gene>
    <name evidence="2" type="ORF">EI97DRAFT_439289</name>
</gene>
<protein>
    <recommendedName>
        <fullName evidence="4">BTB domain-containing protein</fullName>
    </recommendedName>
</protein>
<dbReference type="AlphaFoldDB" id="A0A6A6JYX2"/>
<name>A0A6A6JYX2_WESOR</name>
<feature type="coiled-coil region" evidence="1">
    <location>
        <begin position="278"/>
        <end position="305"/>
    </location>
</feature>
<evidence type="ECO:0000256" key="1">
    <source>
        <dbReference type="SAM" id="Coils"/>
    </source>
</evidence>
<evidence type="ECO:0008006" key="4">
    <source>
        <dbReference type="Google" id="ProtNLM"/>
    </source>
</evidence>
<dbReference type="GeneID" id="54552727"/>
<dbReference type="RefSeq" id="XP_033657777.1">
    <property type="nucleotide sequence ID" value="XM_033799552.1"/>
</dbReference>
<evidence type="ECO:0000313" key="3">
    <source>
        <dbReference type="Proteomes" id="UP000800097"/>
    </source>
</evidence>
<accession>A0A6A6JYX2</accession>
<proteinExistence type="predicted"/>
<dbReference type="Proteomes" id="UP000800097">
    <property type="component" value="Unassembled WGS sequence"/>
</dbReference>